<accession>A0AAN8PV29</accession>
<name>A0AAN8PV29_PATCE</name>
<organism evidence="1 2">
    <name type="scientific">Patella caerulea</name>
    <name type="common">Rayed Mediterranean limpet</name>
    <dbReference type="NCBI Taxonomy" id="87958"/>
    <lineage>
        <taxon>Eukaryota</taxon>
        <taxon>Metazoa</taxon>
        <taxon>Spiralia</taxon>
        <taxon>Lophotrochozoa</taxon>
        <taxon>Mollusca</taxon>
        <taxon>Gastropoda</taxon>
        <taxon>Patellogastropoda</taxon>
        <taxon>Patelloidea</taxon>
        <taxon>Patellidae</taxon>
        <taxon>Patella</taxon>
    </lineage>
</organism>
<dbReference type="InterPro" id="IPR028019">
    <property type="entry name" value="DUF4508"/>
</dbReference>
<gene>
    <name evidence="1" type="ORF">SNE40_010746</name>
</gene>
<dbReference type="PANTHER" id="PTHR16260">
    <property type="entry name" value="SIMILAR TO 1700123O20RIK PROTEIN"/>
    <property type="match status" value="1"/>
</dbReference>
<reference evidence="1 2" key="1">
    <citation type="submission" date="2024-01" db="EMBL/GenBank/DDBJ databases">
        <title>The genome of the rayed Mediterranean limpet Patella caerulea (Linnaeus, 1758).</title>
        <authorList>
            <person name="Anh-Thu Weber A."/>
            <person name="Halstead-Nussloch G."/>
        </authorList>
    </citation>
    <scope>NUCLEOTIDE SEQUENCE [LARGE SCALE GENOMIC DNA]</scope>
    <source>
        <strain evidence="1">AATW-2023a</strain>
        <tissue evidence="1">Whole specimen</tissue>
    </source>
</reference>
<keyword evidence="2" id="KW-1185">Reference proteome</keyword>
<dbReference type="PANTHER" id="PTHR16260:SF3">
    <property type="entry name" value="CHROMOSOME 14 OPEN READING FRAME 119-LIKE-RELATED"/>
    <property type="match status" value="1"/>
</dbReference>
<protein>
    <submittedName>
        <fullName evidence="1">Uncharacterized protein</fullName>
    </submittedName>
</protein>
<evidence type="ECO:0000313" key="1">
    <source>
        <dbReference type="EMBL" id="KAK6183224.1"/>
    </source>
</evidence>
<dbReference type="Proteomes" id="UP001347796">
    <property type="component" value="Unassembled WGS sequence"/>
</dbReference>
<dbReference type="Pfam" id="PF14969">
    <property type="entry name" value="DUF4508"/>
    <property type="match status" value="1"/>
</dbReference>
<comment type="caution">
    <text evidence="1">The sequence shown here is derived from an EMBL/GenBank/DDBJ whole genome shotgun (WGS) entry which is preliminary data.</text>
</comment>
<dbReference type="EMBL" id="JAZGQO010000007">
    <property type="protein sequence ID" value="KAK6183224.1"/>
    <property type="molecule type" value="Genomic_DNA"/>
</dbReference>
<evidence type="ECO:0000313" key="2">
    <source>
        <dbReference type="Proteomes" id="UP001347796"/>
    </source>
</evidence>
<sequence>MTEPPLKLNTARNLQNIMSSSCTEKELQCVLHWFQGWSPMQKDDFLKDMVDKAVPNNVDALFDAMDTMTVADKPPSIFQCQIKLFSQWFQGWNNAERNQLIQQLQILDPNFVAKFNFEVEKMNGNSG</sequence>
<dbReference type="AlphaFoldDB" id="A0AAN8PV29"/>
<proteinExistence type="predicted"/>